<accession>A0A1M5XNA6</accession>
<dbReference type="PANTHER" id="PTHR42815">
    <property type="entry name" value="FAD-BINDING, PUTATIVE (AFU_ORTHOLOGUE AFUA_6G07600)-RELATED"/>
    <property type="match status" value="1"/>
</dbReference>
<dbReference type="Proteomes" id="UP000189796">
    <property type="component" value="Chromosome I"/>
</dbReference>
<evidence type="ECO:0000259" key="1">
    <source>
        <dbReference type="Pfam" id="PF01243"/>
    </source>
</evidence>
<feature type="domain" description="Pyridoxamine 5'-phosphate oxidase N-terminal" evidence="1">
    <location>
        <begin position="44"/>
        <end position="166"/>
    </location>
</feature>
<dbReference type="SUPFAM" id="SSF50475">
    <property type="entry name" value="FMN-binding split barrel"/>
    <property type="match status" value="1"/>
</dbReference>
<dbReference type="PANTHER" id="PTHR42815:SF2">
    <property type="entry name" value="FAD-BINDING, PUTATIVE (AFU_ORTHOLOGUE AFUA_6G07600)-RELATED"/>
    <property type="match status" value="1"/>
</dbReference>
<dbReference type="EMBL" id="LT670817">
    <property type="protein sequence ID" value="SHI01246.1"/>
    <property type="molecule type" value="Genomic_DNA"/>
</dbReference>
<dbReference type="OrthoDB" id="9786134at2"/>
<name>A0A1M5XNA6_9BRAD</name>
<dbReference type="InterPro" id="IPR012349">
    <property type="entry name" value="Split_barrel_FMN-bd"/>
</dbReference>
<dbReference type="RefSeq" id="WP_079605680.1">
    <property type="nucleotide sequence ID" value="NZ_LT670817.1"/>
</dbReference>
<evidence type="ECO:0000313" key="2">
    <source>
        <dbReference type="EMBL" id="SHI01246.1"/>
    </source>
</evidence>
<organism evidence="2 3">
    <name type="scientific">Bradyrhizobium erythrophlei</name>
    <dbReference type="NCBI Taxonomy" id="1437360"/>
    <lineage>
        <taxon>Bacteria</taxon>
        <taxon>Pseudomonadati</taxon>
        <taxon>Pseudomonadota</taxon>
        <taxon>Alphaproteobacteria</taxon>
        <taxon>Hyphomicrobiales</taxon>
        <taxon>Nitrobacteraceae</taxon>
        <taxon>Bradyrhizobium</taxon>
    </lineage>
</organism>
<reference evidence="2 3" key="1">
    <citation type="submission" date="2016-11" db="EMBL/GenBank/DDBJ databases">
        <authorList>
            <person name="Jaros S."/>
            <person name="Januszkiewicz K."/>
            <person name="Wedrychowicz H."/>
        </authorList>
    </citation>
    <scope>NUCLEOTIDE SEQUENCE [LARGE SCALE GENOMIC DNA]</scope>
    <source>
        <strain evidence="2 3">GAS138</strain>
    </source>
</reference>
<dbReference type="Pfam" id="PF01243">
    <property type="entry name" value="PNPOx_N"/>
    <property type="match status" value="1"/>
</dbReference>
<dbReference type="InterPro" id="IPR011576">
    <property type="entry name" value="Pyridox_Oxase_N"/>
</dbReference>
<dbReference type="AlphaFoldDB" id="A0A1M5XNA6"/>
<proteinExistence type="predicted"/>
<protein>
    <recommendedName>
        <fullName evidence="1">Pyridoxamine 5'-phosphate oxidase N-terminal domain-containing protein</fullName>
    </recommendedName>
</protein>
<gene>
    <name evidence="2" type="ORF">SAMN05443248_7480</name>
</gene>
<dbReference type="Gene3D" id="2.30.110.10">
    <property type="entry name" value="Electron Transport, Fmn-binding Protein, Chain A"/>
    <property type="match status" value="1"/>
</dbReference>
<evidence type="ECO:0000313" key="3">
    <source>
        <dbReference type="Proteomes" id="UP000189796"/>
    </source>
</evidence>
<sequence length="218" mass="24093">MSDIHTYSSDVAFTPAVKAIQSRKGSRDAYARAEERGGWRTEIDEDLSAFLAGQDSMFLATATAHGQPYIQHRGGPKGFVKVLDKNTLAFADYSGNRQYITQGNLSENPRANIFLIDYAHRRRVKIWGEARVVDDDPALMQSLMQKGYRARPEQVILFKISAWDTNCPQHIPQKFDAADVAAALASRDVRIAELEAELARLSGTAQAAPAPQQVSVQS</sequence>